<proteinExistence type="predicted"/>
<dbReference type="RefSeq" id="WP_103447263.1">
    <property type="nucleotide sequence ID" value="NZ_MINH01000019.1"/>
</dbReference>
<evidence type="ECO:0008006" key="3">
    <source>
        <dbReference type="Google" id="ProtNLM"/>
    </source>
</evidence>
<protein>
    <recommendedName>
        <fullName evidence="3">Lipoprotein</fullName>
    </recommendedName>
</protein>
<reference evidence="1 2" key="2">
    <citation type="submission" date="2018-03" db="EMBL/GenBank/DDBJ databases">
        <title>Draft genome of Pseudomonas putida strain KH-21-114.</title>
        <authorList>
            <person name="Yoshizawa S."/>
            <person name="Khan N.H."/>
            <person name="Nishimura M."/>
            <person name="Chiura H.X."/>
            <person name="Ogura Y."/>
            <person name="Hayashi T."/>
            <person name="Kogure K."/>
        </authorList>
    </citation>
    <scope>NUCLEOTIDE SEQUENCE [LARGE SCALE GENOMIC DNA]</scope>
    <source>
        <strain evidence="1 2">KH-21-114</strain>
    </source>
</reference>
<evidence type="ECO:0000313" key="2">
    <source>
        <dbReference type="Proteomes" id="UP000237230"/>
    </source>
</evidence>
<dbReference type="PROSITE" id="PS51257">
    <property type="entry name" value="PROKAR_LIPOPROTEIN"/>
    <property type="match status" value="1"/>
</dbReference>
<dbReference type="EMBL" id="MINH01000019">
    <property type="protein sequence ID" value="POG10490.1"/>
    <property type="molecule type" value="Genomic_DNA"/>
</dbReference>
<gene>
    <name evidence="1" type="ORF">BGP84_12420</name>
</gene>
<reference evidence="1 2" key="1">
    <citation type="submission" date="2016-08" db="EMBL/GenBank/DDBJ databases">
        <authorList>
            <person name="Seilhamer J.J."/>
        </authorList>
    </citation>
    <scope>NUCLEOTIDE SEQUENCE [LARGE SCALE GENOMIC DNA]</scope>
    <source>
        <strain evidence="1 2">KH-21-114</strain>
    </source>
</reference>
<sequence length="213" mass="23722">MHRKIVPLALLATLAGCSDTQDASEASEANFHKAAQAYLDTQYPHCFVVTDFPTKTQDFDVTGTNKALHALARVGIVSEQEISRVEVPERLWQPARTDIYYAYDLTDEGRKYYKADAQKMLNGQTRGGLCFGKAEVTSIEQFSEPGQMMGHTVSDVTYAYKITGLPDWAANDEVKAGIRDLGKAVATNDTPAREKRVMVLTNNGWVHERLFDK</sequence>
<dbReference type="AlphaFoldDB" id="A0A2S3X4H8"/>
<comment type="caution">
    <text evidence="1">The sequence shown here is derived from an EMBL/GenBank/DDBJ whole genome shotgun (WGS) entry which is preliminary data.</text>
</comment>
<dbReference type="Proteomes" id="UP000237230">
    <property type="component" value="Unassembled WGS sequence"/>
</dbReference>
<dbReference type="OrthoDB" id="8637570at2"/>
<organism evidence="1 2">
    <name type="scientific">Pseudomonas putida</name>
    <name type="common">Arthrobacter siderocapsulatus</name>
    <dbReference type="NCBI Taxonomy" id="303"/>
    <lineage>
        <taxon>Bacteria</taxon>
        <taxon>Pseudomonadati</taxon>
        <taxon>Pseudomonadota</taxon>
        <taxon>Gammaproteobacteria</taxon>
        <taxon>Pseudomonadales</taxon>
        <taxon>Pseudomonadaceae</taxon>
        <taxon>Pseudomonas</taxon>
    </lineage>
</organism>
<evidence type="ECO:0000313" key="1">
    <source>
        <dbReference type="EMBL" id="POG10490.1"/>
    </source>
</evidence>
<accession>A0A2S3X4H8</accession>
<name>A0A2S3X4H8_PSEPU</name>